<reference evidence="2" key="1">
    <citation type="submission" date="2021-04" db="EMBL/GenBank/DDBJ databases">
        <title>Pseudonocardia sp. nov., isolated from sandy soil of mangrove forest.</title>
        <authorList>
            <person name="Zan Z."/>
            <person name="Huang R."/>
            <person name="Liu W."/>
        </authorList>
    </citation>
    <scope>NUCLEOTIDE SEQUENCE</scope>
    <source>
        <strain evidence="2">S2-4</strain>
    </source>
</reference>
<sequence length="74" mass="8181">MRGDARESTAHERSQARAAALHARRLHPGPVGEVLQRELTAYADFGYRFDTDRLVPRLVAEILATPPPVSLEAC</sequence>
<keyword evidence="3" id="KW-1185">Reference proteome</keyword>
<gene>
    <name evidence="2" type="ORF">KDL28_02795</name>
</gene>
<proteinExistence type="predicted"/>
<evidence type="ECO:0000313" key="3">
    <source>
        <dbReference type="Proteomes" id="UP001165283"/>
    </source>
</evidence>
<comment type="caution">
    <text evidence="2">The sequence shown here is derived from an EMBL/GenBank/DDBJ whole genome shotgun (WGS) entry which is preliminary data.</text>
</comment>
<evidence type="ECO:0000256" key="1">
    <source>
        <dbReference type="SAM" id="MobiDB-lite"/>
    </source>
</evidence>
<dbReference type="EMBL" id="JAGSOV010000009">
    <property type="protein sequence ID" value="MCO1653976.1"/>
    <property type="molecule type" value="Genomic_DNA"/>
</dbReference>
<feature type="compositionally biased region" description="Basic and acidic residues" evidence="1">
    <location>
        <begin position="1"/>
        <end position="15"/>
    </location>
</feature>
<accession>A0ABT0ZTC0</accession>
<feature type="region of interest" description="Disordered" evidence="1">
    <location>
        <begin position="1"/>
        <end position="24"/>
    </location>
</feature>
<organism evidence="2 3">
    <name type="scientific">Pseudonocardia humida</name>
    <dbReference type="NCBI Taxonomy" id="2800819"/>
    <lineage>
        <taxon>Bacteria</taxon>
        <taxon>Bacillati</taxon>
        <taxon>Actinomycetota</taxon>
        <taxon>Actinomycetes</taxon>
        <taxon>Pseudonocardiales</taxon>
        <taxon>Pseudonocardiaceae</taxon>
        <taxon>Pseudonocardia</taxon>
    </lineage>
</organism>
<name>A0ABT0ZTC0_9PSEU</name>
<evidence type="ECO:0000313" key="2">
    <source>
        <dbReference type="EMBL" id="MCO1653976.1"/>
    </source>
</evidence>
<dbReference type="Proteomes" id="UP001165283">
    <property type="component" value="Unassembled WGS sequence"/>
</dbReference>
<protein>
    <submittedName>
        <fullName evidence="2">Uncharacterized protein</fullName>
    </submittedName>
</protein>